<dbReference type="EMBL" id="KB320992">
    <property type="protein sequence ID" value="ELW49505.1"/>
    <property type="molecule type" value="Genomic_DNA"/>
</dbReference>
<dbReference type="InterPro" id="IPR038274">
    <property type="entry name" value="Atg6/Beclin_C_sf"/>
</dbReference>
<keyword evidence="2" id="KW-0072">Autophagy</keyword>
<evidence type="ECO:0000256" key="1">
    <source>
        <dbReference type="ARBA" id="ARBA00005965"/>
    </source>
</evidence>
<dbReference type="InterPro" id="IPR007243">
    <property type="entry name" value="Atg6/Beclin"/>
</dbReference>
<keyword evidence="3" id="KW-0175">Coiled coil</keyword>
<dbReference type="GO" id="GO:0034271">
    <property type="term" value="C:phosphatidylinositol 3-kinase complex, class III, type I"/>
    <property type="evidence" value="ECO:0007669"/>
    <property type="project" value="TreeGrafter"/>
</dbReference>
<feature type="domain" description="Atg6/beclin coiled-coil" evidence="6">
    <location>
        <begin position="115"/>
        <end position="241"/>
    </location>
</feature>
<dbReference type="GO" id="GO:0006995">
    <property type="term" value="P:cellular response to nitrogen starvation"/>
    <property type="evidence" value="ECO:0007669"/>
    <property type="project" value="TreeGrafter"/>
</dbReference>
<gene>
    <name evidence="7" type="ORF">TREES_T100003304</name>
</gene>
<dbReference type="Pfam" id="PF17675">
    <property type="entry name" value="APG6_N"/>
    <property type="match status" value="1"/>
</dbReference>
<dbReference type="PANTHER" id="PTHR12768">
    <property type="entry name" value="BECLIN 1"/>
    <property type="match status" value="1"/>
</dbReference>
<accession>L9JG00</accession>
<dbReference type="GO" id="GO:0034272">
    <property type="term" value="C:phosphatidylinositol 3-kinase complex, class III, type II"/>
    <property type="evidence" value="ECO:0007669"/>
    <property type="project" value="TreeGrafter"/>
</dbReference>
<dbReference type="Gene3D" id="1.10.418.40">
    <property type="entry name" value="Autophagy protein 6/Beclin 1"/>
    <property type="match status" value="1"/>
</dbReference>
<dbReference type="InterPro" id="IPR040455">
    <property type="entry name" value="Atg6_BARA"/>
</dbReference>
<keyword evidence="8" id="KW-1185">Reference proteome</keyword>
<evidence type="ECO:0000259" key="6">
    <source>
        <dbReference type="Pfam" id="PF17675"/>
    </source>
</evidence>
<reference evidence="8" key="2">
    <citation type="journal article" date="2013" name="Nat. Commun.">
        <title>Genome of the Chinese tree shrew.</title>
        <authorList>
            <person name="Fan Y."/>
            <person name="Huang Z.Y."/>
            <person name="Cao C.C."/>
            <person name="Chen C.S."/>
            <person name="Chen Y.X."/>
            <person name="Fan D.D."/>
            <person name="He J."/>
            <person name="Hou H.L."/>
            <person name="Hu L."/>
            <person name="Hu X.T."/>
            <person name="Jiang X.T."/>
            <person name="Lai R."/>
            <person name="Lang Y.S."/>
            <person name="Liang B."/>
            <person name="Liao S.G."/>
            <person name="Mu D."/>
            <person name="Ma Y.Y."/>
            <person name="Niu Y.Y."/>
            <person name="Sun X.Q."/>
            <person name="Xia J.Q."/>
            <person name="Xiao J."/>
            <person name="Xiong Z.Q."/>
            <person name="Xu L."/>
            <person name="Yang L."/>
            <person name="Zhang Y."/>
            <person name="Zhao W."/>
            <person name="Zhao X.D."/>
            <person name="Zheng Y.T."/>
            <person name="Zhou J.M."/>
            <person name="Zhu Y.B."/>
            <person name="Zhang G.J."/>
            <person name="Wang J."/>
            <person name="Yao Y.G."/>
        </authorList>
    </citation>
    <scope>NUCLEOTIDE SEQUENCE [LARGE SCALE GENOMIC DNA]</scope>
</reference>
<comment type="similarity">
    <text evidence="1">Belongs to the beclin family.</text>
</comment>
<dbReference type="AlphaFoldDB" id="L9JG00"/>
<dbReference type="PANTHER" id="PTHR12768:SF5">
    <property type="entry name" value="BECLIN-2"/>
    <property type="match status" value="1"/>
</dbReference>
<dbReference type="GO" id="GO:0043548">
    <property type="term" value="F:phosphatidylinositol 3-kinase binding"/>
    <property type="evidence" value="ECO:0007669"/>
    <property type="project" value="TreeGrafter"/>
</dbReference>
<evidence type="ECO:0000313" key="7">
    <source>
        <dbReference type="EMBL" id="ELW49505.1"/>
    </source>
</evidence>
<feature type="domain" description="Atg6 BARA" evidence="5">
    <location>
        <begin position="244"/>
        <end position="368"/>
    </location>
</feature>
<dbReference type="InterPro" id="IPR041691">
    <property type="entry name" value="Atg6/beclin_CC"/>
</dbReference>
<proteinExistence type="inferred from homology"/>
<feature type="region of interest" description="Disordered" evidence="4">
    <location>
        <begin position="39"/>
        <end position="72"/>
    </location>
</feature>
<dbReference type="GO" id="GO:0045324">
    <property type="term" value="P:late endosome to vacuole transport"/>
    <property type="evidence" value="ECO:0007669"/>
    <property type="project" value="TreeGrafter"/>
</dbReference>
<dbReference type="GO" id="GO:0030674">
    <property type="term" value="F:protein-macromolecule adaptor activity"/>
    <property type="evidence" value="ECO:0007669"/>
    <property type="project" value="TreeGrafter"/>
</dbReference>
<dbReference type="Proteomes" id="UP000011518">
    <property type="component" value="Unassembled WGS sequence"/>
</dbReference>
<reference evidence="8" key="1">
    <citation type="submission" date="2012-07" db="EMBL/GenBank/DDBJ databases">
        <title>Genome of the Chinese tree shrew, a rising model animal genetically related to primates.</title>
        <authorList>
            <person name="Zhang G."/>
            <person name="Fan Y."/>
            <person name="Yao Y."/>
            <person name="Huang Z."/>
        </authorList>
    </citation>
    <scope>NUCLEOTIDE SEQUENCE [LARGE SCALE GENOMIC DNA]</scope>
</reference>
<dbReference type="Gene3D" id="6.10.250.3110">
    <property type="match status" value="1"/>
</dbReference>
<protein>
    <submittedName>
        <fullName evidence="7">Beclin-1-like protein 1</fullName>
    </submittedName>
</protein>
<organism evidence="7 8">
    <name type="scientific">Tupaia chinensis</name>
    <name type="common">Chinese tree shrew</name>
    <name type="synonym">Tupaia belangeri chinensis</name>
    <dbReference type="NCBI Taxonomy" id="246437"/>
    <lineage>
        <taxon>Eukaryota</taxon>
        <taxon>Metazoa</taxon>
        <taxon>Chordata</taxon>
        <taxon>Craniata</taxon>
        <taxon>Vertebrata</taxon>
        <taxon>Euteleostomi</taxon>
        <taxon>Mammalia</taxon>
        <taxon>Eutheria</taxon>
        <taxon>Euarchontoglires</taxon>
        <taxon>Scandentia</taxon>
        <taxon>Tupaiidae</taxon>
        <taxon>Tupaia</taxon>
    </lineage>
</organism>
<dbReference type="Pfam" id="PF04111">
    <property type="entry name" value="APG6"/>
    <property type="match status" value="1"/>
</dbReference>
<evidence type="ECO:0000259" key="5">
    <source>
        <dbReference type="Pfam" id="PF04111"/>
    </source>
</evidence>
<evidence type="ECO:0000256" key="2">
    <source>
        <dbReference type="ARBA" id="ARBA00023006"/>
    </source>
</evidence>
<name>L9JG00_TUPCH</name>
<dbReference type="GO" id="GO:0000423">
    <property type="term" value="P:mitophagy"/>
    <property type="evidence" value="ECO:0007669"/>
    <property type="project" value="TreeGrafter"/>
</dbReference>
<feature type="coiled-coil region" evidence="3">
    <location>
        <begin position="143"/>
        <end position="247"/>
    </location>
</feature>
<dbReference type="InParanoid" id="L9JG00"/>
<sequence length="383" mass="43019">MSFIRFICQRCNQPLKLCQPLETQGLPAAPTLASVQGELGETQTGATSREETEVEKLQDDTSSGPFPGDGTMSKDSSNIFTLLGKLGPLRTLSSIQKTARDVFEIISGQKDVDHPLCEECTDHLLEQLDTQTALTELENRNYERCLETRVQAGEEEKEELQAELQNLELEEARLAQELRDVYKDRARVAADLEAAQAETMELEQLERQCQMDCTALEWQQLELQDQLRSTENQLRYAQVQLDRLQKTSVFSATFEIWEEGSIGIINHFRLGCLPTVPVGWNEINAAWGQTSLLLLALSKTIGLEFQRYRLIPCGNHSFLKSLTDDSVELPLFCHGGQSVFCDNKFDRAMMAFLDCMQQFIEEAEKGEAGGLPPPSRGRPLPAL</sequence>
<evidence type="ECO:0000313" key="8">
    <source>
        <dbReference type="Proteomes" id="UP000011518"/>
    </source>
</evidence>
<feature type="compositionally biased region" description="Basic and acidic residues" evidence="4">
    <location>
        <begin position="48"/>
        <end position="59"/>
    </location>
</feature>
<evidence type="ECO:0000256" key="4">
    <source>
        <dbReference type="SAM" id="MobiDB-lite"/>
    </source>
</evidence>
<dbReference type="STRING" id="246437.L9JG00"/>
<dbReference type="FunCoup" id="L9JG00">
    <property type="interactions" value="176"/>
</dbReference>
<evidence type="ECO:0000256" key="3">
    <source>
        <dbReference type="SAM" id="Coils"/>
    </source>
</evidence>
<dbReference type="GO" id="GO:0000407">
    <property type="term" value="C:phagophore assembly site"/>
    <property type="evidence" value="ECO:0007669"/>
    <property type="project" value="TreeGrafter"/>
</dbReference>
<dbReference type="GO" id="GO:0000045">
    <property type="term" value="P:autophagosome assembly"/>
    <property type="evidence" value="ECO:0007669"/>
    <property type="project" value="TreeGrafter"/>
</dbReference>